<dbReference type="RefSeq" id="WP_140605153.1">
    <property type="nucleotide sequence ID" value="NZ_SAWY01000038.1"/>
</dbReference>
<dbReference type="InterPro" id="IPR044068">
    <property type="entry name" value="CB"/>
</dbReference>
<keyword evidence="3 5" id="KW-0238">DNA-binding</keyword>
<keyword evidence="4" id="KW-0233">DNA recombination</keyword>
<dbReference type="GO" id="GO:0003677">
    <property type="term" value="F:DNA binding"/>
    <property type="evidence" value="ECO:0007669"/>
    <property type="project" value="UniProtKB-UniRule"/>
</dbReference>
<evidence type="ECO:0000313" key="8">
    <source>
        <dbReference type="EMBL" id="TPH12790.1"/>
    </source>
</evidence>
<evidence type="ECO:0000313" key="9">
    <source>
        <dbReference type="Proteomes" id="UP000315303"/>
    </source>
</evidence>
<dbReference type="SUPFAM" id="SSF56349">
    <property type="entry name" value="DNA breaking-rejoining enzymes"/>
    <property type="match status" value="1"/>
</dbReference>
<reference evidence="8 9" key="1">
    <citation type="submission" date="2019-01" db="EMBL/GenBank/DDBJ databases">
        <title>Litorilituus lipolytica sp. nov., isolated from intertidal sand of the Yellow Sea in China.</title>
        <authorList>
            <person name="Liu A."/>
        </authorList>
    </citation>
    <scope>NUCLEOTIDE SEQUENCE [LARGE SCALE GENOMIC DNA]</scope>
    <source>
        <strain evidence="8 9">RZ04</strain>
    </source>
</reference>
<sequence>MSYSMFEGKTASDIYLLSLQSKQSRITMASLLNVVAAHFAKKKNHQDVDWSILHYEKILMFLSYLSEQGKSPATINVYLSALKGVAKEAWRKKLIDVETYQHIKEIKRIKGTRSIKGRALELEELNILIDYCMAQEGVIAMRDAAVIALVYGAGLRRHEAAGLLLSDLNISEGTIKVLGKGNKERINALHDRNLDIIQTWLDERGLAPGPLFLRARKGNRLVNEPISGQTIYDIIIRRYKEAGLKRLTPHDLRRTFATKLLENGEDVFLVQDLMGHSSVETTKNYDRRADKAKTKAAKALPF</sequence>
<comment type="caution">
    <text evidence="8">The sequence shown here is derived from an EMBL/GenBank/DDBJ whole genome shotgun (WGS) entry which is preliminary data.</text>
</comment>
<dbReference type="InterPro" id="IPR002104">
    <property type="entry name" value="Integrase_catalytic"/>
</dbReference>
<evidence type="ECO:0000256" key="2">
    <source>
        <dbReference type="ARBA" id="ARBA00022908"/>
    </source>
</evidence>
<dbReference type="InterPro" id="IPR010998">
    <property type="entry name" value="Integrase_recombinase_N"/>
</dbReference>
<dbReference type="PROSITE" id="PS51898">
    <property type="entry name" value="TYR_RECOMBINASE"/>
    <property type="match status" value="1"/>
</dbReference>
<dbReference type="PROSITE" id="PS51900">
    <property type="entry name" value="CB"/>
    <property type="match status" value="1"/>
</dbReference>
<proteinExistence type="predicted"/>
<dbReference type="Gene3D" id="1.10.443.10">
    <property type="entry name" value="Intergrase catalytic core"/>
    <property type="match status" value="1"/>
</dbReference>
<dbReference type="Proteomes" id="UP000315303">
    <property type="component" value="Unassembled WGS sequence"/>
</dbReference>
<dbReference type="InterPro" id="IPR011010">
    <property type="entry name" value="DNA_brk_join_enz"/>
</dbReference>
<evidence type="ECO:0000256" key="4">
    <source>
        <dbReference type="ARBA" id="ARBA00023172"/>
    </source>
</evidence>
<name>A0A502KMC2_9GAMM</name>
<protein>
    <submittedName>
        <fullName evidence="8">Integrase</fullName>
    </submittedName>
</protein>
<dbReference type="Gene3D" id="1.10.150.130">
    <property type="match status" value="1"/>
</dbReference>
<dbReference type="Pfam" id="PF00589">
    <property type="entry name" value="Phage_integrase"/>
    <property type="match status" value="1"/>
</dbReference>
<dbReference type="AlphaFoldDB" id="A0A502KMC2"/>
<keyword evidence="1" id="KW-0159">Chromosome partition</keyword>
<feature type="domain" description="Core-binding (CB)" evidence="7">
    <location>
        <begin position="6"/>
        <end position="90"/>
    </location>
</feature>
<dbReference type="PANTHER" id="PTHR30349:SF81">
    <property type="entry name" value="TYROSINE RECOMBINASE XERC"/>
    <property type="match status" value="1"/>
</dbReference>
<evidence type="ECO:0000256" key="5">
    <source>
        <dbReference type="PROSITE-ProRule" id="PRU01248"/>
    </source>
</evidence>
<feature type="domain" description="Tyr recombinase" evidence="6">
    <location>
        <begin position="115"/>
        <end position="299"/>
    </location>
</feature>
<keyword evidence="9" id="KW-1185">Reference proteome</keyword>
<dbReference type="GO" id="GO:0007059">
    <property type="term" value="P:chromosome segregation"/>
    <property type="evidence" value="ECO:0007669"/>
    <property type="project" value="UniProtKB-KW"/>
</dbReference>
<evidence type="ECO:0000256" key="1">
    <source>
        <dbReference type="ARBA" id="ARBA00022829"/>
    </source>
</evidence>
<dbReference type="InterPro" id="IPR050090">
    <property type="entry name" value="Tyrosine_recombinase_XerCD"/>
</dbReference>
<dbReference type="InterPro" id="IPR013762">
    <property type="entry name" value="Integrase-like_cat_sf"/>
</dbReference>
<dbReference type="EMBL" id="SAWY01000038">
    <property type="protein sequence ID" value="TPH12790.1"/>
    <property type="molecule type" value="Genomic_DNA"/>
</dbReference>
<dbReference type="GO" id="GO:0015074">
    <property type="term" value="P:DNA integration"/>
    <property type="evidence" value="ECO:0007669"/>
    <property type="project" value="UniProtKB-KW"/>
</dbReference>
<dbReference type="PANTHER" id="PTHR30349">
    <property type="entry name" value="PHAGE INTEGRASE-RELATED"/>
    <property type="match status" value="1"/>
</dbReference>
<dbReference type="GO" id="GO:0006310">
    <property type="term" value="P:DNA recombination"/>
    <property type="evidence" value="ECO:0007669"/>
    <property type="project" value="UniProtKB-KW"/>
</dbReference>
<evidence type="ECO:0000256" key="3">
    <source>
        <dbReference type="ARBA" id="ARBA00023125"/>
    </source>
</evidence>
<organism evidence="8 9">
    <name type="scientific">Litorilituus lipolyticus</name>
    <dbReference type="NCBI Taxonomy" id="2491017"/>
    <lineage>
        <taxon>Bacteria</taxon>
        <taxon>Pseudomonadati</taxon>
        <taxon>Pseudomonadota</taxon>
        <taxon>Gammaproteobacteria</taxon>
        <taxon>Alteromonadales</taxon>
        <taxon>Colwelliaceae</taxon>
        <taxon>Litorilituus</taxon>
    </lineage>
</organism>
<evidence type="ECO:0000259" key="7">
    <source>
        <dbReference type="PROSITE" id="PS51900"/>
    </source>
</evidence>
<gene>
    <name evidence="8" type="ORF">EPA86_15285</name>
</gene>
<keyword evidence="2" id="KW-0229">DNA integration</keyword>
<dbReference type="OrthoDB" id="9801717at2"/>
<evidence type="ECO:0000259" key="6">
    <source>
        <dbReference type="PROSITE" id="PS51898"/>
    </source>
</evidence>
<accession>A0A502KMC2</accession>